<sequence>MRRRLVPLPLLPHCTQRQPGRVQRCCRSAHSLPPLASVPLPGQQYTREAESSPSRRPTPIGCGSFSPIALGLFVSSGCRKTNSPFTSLIAHLTEGAPYGYINTVWHWPQFK</sequence>
<protein>
    <submittedName>
        <fullName evidence="2">Uncharacterized protein</fullName>
    </submittedName>
</protein>
<dbReference type="Proteomes" id="UP000026961">
    <property type="component" value="Chromosome 12"/>
</dbReference>
<feature type="compositionally biased region" description="Polar residues" evidence="1">
    <location>
        <begin position="43"/>
        <end position="55"/>
    </location>
</feature>
<dbReference type="Gramene" id="OGLUM12G20160.1">
    <property type="protein sequence ID" value="OGLUM12G20160.1"/>
    <property type="gene ID" value="OGLUM12G20160"/>
</dbReference>
<evidence type="ECO:0000313" key="2">
    <source>
        <dbReference type="EnsemblPlants" id="OGLUM12G20160.1"/>
    </source>
</evidence>
<name>A0A0E0BV26_9ORYZ</name>
<reference evidence="2" key="1">
    <citation type="submission" date="2015-04" db="UniProtKB">
        <authorList>
            <consortium name="EnsemblPlants"/>
        </authorList>
    </citation>
    <scope>IDENTIFICATION</scope>
</reference>
<dbReference type="HOGENOM" id="CLU_2227670_0_0_1"/>
<dbReference type="AlphaFoldDB" id="A0A0E0BV26"/>
<evidence type="ECO:0000313" key="3">
    <source>
        <dbReference type="Proteomes" id="UP000026961"/>
    </source>
</evidence>
<keyword evidence="3" id="KW-1185">Reference proteome</keyword>
<accession>A0A0E0BV26</accession>
<reference evidence="2" key="2">
    <citation type="submission" date="2018-05" db="EMBL/GenBank/DDBJ databases">
        <title>OgluRS3 (Oryza glumaepatula Reference Sequence Version 3).</title>
        <authorList>
            <person name="Zhang J."/>
            <person name="Kudrna D."/>
            <person name="Lee S."/>
            <person name="Talag J."/>
            <person name="Welchert J."/>
            <person name="Wing R.A."/>
        </authorList>
    </citation>
    <scope>NUCLEOTIDE SEQUENCE [LARGE SCALE GENOMIC DNA]</scope>
</reference>
<dbReference type="EnsemblPlants" id="OGLUM12G20160.1">
    <property type="protein sequence ID" value="OGLUM12G20160.1"/>
    <property type="gene ID" value="OGLUM12G20160"/>
</dbReference>
<proteinExistence type="predicted"/>
<organism evidence="2">
    <name type="scientific">Oryza glumipatula</name>
    <dbReference type="NCBI Taxonomy" id="40148"/>
    <lineage>
        <taxon>Eukaryota</taxon>
        <taxon>Viridiplantae</taxon>
        <taxon>Streptophyta</taxon>
        <taxon>Embryophyta</taxon>
        <taxon>Tracheophyta</taxon>
        <taxon>Spermatophyta</taxon>
        <taxon>Magnoliopsida</taxon>
        <taxon>Liliopsida</taxon>
        <taxon>Poales</taxon>
        <taxon>Poaceae</taxon>
        <taxon>BOP clade</taxon>
        <taxon>Oryzoideae</taxon>
        <taxon>Oryzeae</taxon>
        <taxon>Oryzinae</taxon>
        <taxon>Oryza</taxon>
    </lineage>
</organism>
<evidence type="ECO:0000256" key="1">
    <source>
        <dbReference type="SAM" id="MobiDB-lite"/>
    </source>
</evidence>
<feature type="region of interest" description="Disordered" evidence="1">
    <location>
        <begin position="32"/>
        <end position="60"/>
    </location>
</feature>